<name>A0ABX0TZD3_9SPHN</name>
<feature type="compositionally biased region" description="Pro residues" evidence="8">
    <location>
        <begin position="56"/>
        <end position="72"/>
    </location>
</feature>
<feature type="region of interest" description="Disordered" evidence="8">
    <location>
        <begin position="31"/>
        <end position="115"/>
    </location>
</feature>
<dbReference type="Proteomes" id="UP000788153">
    <property type="component" value="Unassembled WGS sequence"/>
</dbReference>
<accession>A0ABX0TZD3</accession>
<dbReference type="PANTHER" id="PTHR30026">
    <property type="entry name" value="OUTER MEMBRANE PROTEIN TOLC"/>
    <property type="match status" value="1"/>
</dbReference>
<sequence>MAAIRSASILCGSALAVLAAAMPCAHAQSSLVTDPQRGATPTPPPPRAVPIAPSTSPAPTPAPTTAPPPPILLQPVRGVQPDTSSTPQELPTSDGNVLPAPSADPLAIDPGSDPILRLARESGDPLVFRQSIQAAVGRHPSIAEAEARRDEARAARNEARTLELPVIDMSLSYFRTVDRAFTDDPQNVLERSRPTFRTDETLRLQAPVFDFGSAKSRIAAGNRRLEASVAGIDDVSVQLALRGVDSWYRVFGYRALVGLAESFLASQTELRAAIAERVEQGVSAPGDVAQVESYIAAAQTQLAGFKRSLANAEAQYRQVIGVPAPPGLGRAPTATLVPTSRERAEADSQNIPAVEAARLNAVAAREDARAARGDALPGLGVGVDAGRYGLLENAGDYDVRASVTLTQRLFGGATQRIDQAKARARGAGATYDRIRVEAARDAAIAWSDVEALAESAAAIENNYIATRQSRDVLVERFRVSRGTLFDVLSAETNYFNVASRYIETVTELDIARYALLARTGKLLDGFGIAPARLEAR</sequence>
<comment type="similarity">
    <text evidence="2">Belongs to the outer membrane factor (OMF) (TC 1.B.17) family.</text>
</comment>
<dbReference type="SUPFAM" id="SSF56954">
    <property type="entry name" value="Outer membrane efflux proteins (OEP)"/>
    <property type="match status" value="1"/>
</dbReference>
<keyword evidence="4" id="KW-1134">Transmembrane beta strand</keyword>
<evidence type="ECO:0000256" key="9">
    <source>
        <dbReference type="SAM" id="SignalP"/>
    </source>
</evidence>
<feature type="compositionally biased region" description="Polar residues" evidence="8">
    <location>
        <begin position="81"/>
        <end position="95"/>
    </location>
</feature>
<reference evidence="10 11" key="1">
    <citation type="submission" date="2020-03" db="EMBL/GenBank/DDBJ databases">
        <title>Genomic Encyclopedia of Type Strains, Phase IV (KMG-IV): sequencing the most valuable type-strain genomes for metagenomic binning, comparative biology and taxonomic classification.</title>
        <authorList>
            <person name="Goeker M."/>
        </authorList>
    </citation>
    <scope>NUCLEOTIDE SEQUENCE [LARGE SCALE GENOMIC DNA]</scope>
    <source>
        <strain evidence="10 11">DSM 22753</strain>
    </source>
</reference>
<evidence type="ECO:0000313" key="11">
    <source>
        <dbReference type="Proteomes" id="UP000788153"/>
    </source>
</evidence>
<keyword evidence="11" id="KW-1185">Reference proteome</keyword>
<protein>
    <submittedName>
        <fullName evidence="10">Adhesin transport system outer membrane protein</fullName>
    </submittedName>
</protein>
<evidence type="ECO:0000256" key="1">
    <source>
        <dbReference type="ARBA" id="ARBA00004442"/>
    </source>
</evidence>
<dbReference type="InterPro" id="IPR051906">
    <property type="entry name" value="TolC-like"/>
</dbReference>
<dbReference type="Gene3D" id="1.20.1600.10">
    <property type="entry name" value="Outer membrane efflux proteins (OEP)"/>
    <property type="match status" value="1"/>
</dbReference>
<keyword evidence="3" id="KW-0813">Transport</keyword>
<gene>
    <name evidence="10" type="ORF">FHT01_000084</name>
</gene>
<evidence type="ECO:0000256" key="5">
    <source>
        <dbReference type="ARBA" id="ARBA00022692"/>
    </source>
</evidence>
<comment type="subcellular location">
    <subcellularLocation>
        <location evidence="1">Cell outer membrane</location>
    </subcellularLocation>
</comment>
<evidence type="ECO:0000256" key="8">
    <source>
        <dbReference type="SAM" id="MobiDB-lite"/>
    </source>
</evidence>
<dbReference type="EMBL" id="JAASQP010000001">
    <property type="protein sequence ID" value="NIJ22542.1"/>
    <property type="molecule type" value="Genomic_DNA"/>
</dbReference>
<feature type="chain" id="PRO_5045146012" evidence="9">
    <location>
        <begin position="28"/>
        <end position="536"/>
    </location>
</feature>
<keyword evidence="5" id="KW-0812">Transmembrane</keyword>
<organism evidence="10 11">
    <name type="scientific">Sphingomonas japonica</name>
    <dbReference type="NCBI Taxonomy" id="511662"/>
    <lineage>
        <taxon>Bacteria</taxon>
        <taxon>Pseudomonadati</taxon>
        <taxon>Pseudomonadota</taxon>
        <taxon>Alphaproteobacteria</taxon>
        <taxon>Sphingomonadales</taxon>
        <taxon>Sphingomonadaceae</taxon>
        <taxon>Sphingomonas</taxon>
    </lineage>
</organism>
<dbReference type="InterPro" id="IPR003423">
    <property type="entry name" value="OMP_efflux"/>
</dbReference>
<evidence type="ECO:0000256" key="4">
    <source>
        <dbReference type="ARBA" id="ARBA00022452"/>
    </source>
</evidence>
<evidence type="ECO:0000256" key="2">
    <source>
        <dbReference type="ARBA" id="ARBA00007613"/>
    </source>
</evidence>
<dbReference type="Pfam" id="PF02321">
    <property type="entry name" value="OEP"/>
    <property type="match status" value="2"/>
</dbReference>
<evidence type="ECO:0000256" key="6">
    <source>
        <dbReference type="ARBA" id="ARBA00023136"/>
    </source>
</evidence>
<proteinExistence type="inferred from homology"/>
<dbReference type="PANTHER" id="PTHR30026:SF20">
    <property type="entry name" value="OUTER MEMBRANE PROTEIN TOLC"/>
    <property type="match status" value="1"/>
</dbReference>
<dbReference type="RefSeq" id="WP_140047772.1">
    <property type="nucleotide sequence ID" value="NZ_JAASQP010000001.1"/>
</dbReference>
<evidence type="ECO:0000256" key="7">
    <source>
        <dbReference type="ARBA" id="ARBA00023237"/>
    </source>
</evidence>
<evidence type="ECO:0000256" key="3">
    <source>
        <dbReference type="ARBA" id="ARBA00022448"/>
    </source>
</evidence>
<keyword evidence="7" id="KW-0998">Cell outer membrane</keyword>
<evidence type="ECO:0000313" key="10">
    <source>
        <dbReference type="EMBL" id="NIJ22542.1"/>
    </source>
</evidence>
<keyword evidence="9" id="KW-0732">Signal</keyword>
<comment type="caution">
    <text evidence="10">The sequence shown here is derived from an EMBL/GenBank/DDBJ whole genome shotgun (WGS) entry which is preliminary data.</text>
</comment>
<feature type="signal peptide" evidence="9">
    <location>
        <begin position="1"/>
        <end position="27"/>
    </location>
</feature>
<keyword evidence="6" id="KW-0472">Membrane</keyword>